<evidence type="ECO:0008006" key="4">
    <source>
        <dbReference type="Google" id="ProtNLM"/>
    </source>
</evidence>
<organism evidence="2 3">
    <name type="scientific">Pukyongia salina</name>
    <dbReference type="NCBI Taxonomy" id="2094025"/>
    <lineage>
        <taxon>Bacteria</taxon>
        <taxon>Pseudomonadati</taxon>
        <taxon>Bacteroidota</taxon>
        <taxon>Flavobacteriia</taxon>
        <taxon>Flavobacteriales</taxon>
        <taxon>Flavobacteriaceae</taxon>
        <taxon>Pukyongia</taxon>
    </lineage>
</organism>
<evidence type="ECO:0000256" key="1">
    <source>
        <dbReference type="SAM" id="Phobius"/>
    </source>
</evidence>
<feature type="transmembrane region" description="Helical" evidence="1">
    <location>
        <begin position="330"/>
        <end position="352"/>
    </location>
</feature>
<protein>
    <recommendedName>
        <fullName evidence="4">O-antigen ligase</fullName>
    </recommendedName>
</protein>
<feature type="transmembrane region" description="Helical" evidence="1">
    <location>
        <begin position="139"/>
        <end position="157"/>
    </location>
</feature>
<feature type="transmembrane region" description="Helical" evidence="1">
    <location>
        <begin position="214"/>
        <end position="232"/>
    </location>
</feature>
<gene>
    <name evidence="2" type="ORF">C5O00_05350</name>
</gene>
<feature type="transmembrane region" description="Helical" evidence="1">
    <location>
        <begin position="20"/>
        <end position="38"/>
    </location>
</feature>
<feature type="transmembrane region" description="Helical" evidence="1">
    <location>
        <begin position="169"/>
        <end position="185"/>
    </location>
</feature>
<feature type="transmembrane region" description="Helical" evidence="1">
    <location>
        <begin position="77"/>
        <end position="94"/>
    </location>
</feature>
<dbReference type="PANTHER" id="PTHR37422">
    <property type="entry name" value="TEICHURONIC ACID BIOSYNTHESIS PROTEIN TUAE"/>
    <property type="match status" value="1"/>
</dbReference>
<dbReference type="AlphaFoldDB" id="A0A2S0HVQ7"/>
<dbReference type="KEGG" id="aue:C5O00_05350"/>
<accession>A0A2S0HVQ7</accession>
<reference evidence="2 3" key="1">
    <citation type="submission" date="2018-02" db="EMBL/GenBank/DDBJ databases">
        <title>Genomic analysis of the strain RR4-38 isolated from a seawater recirculating aquaculture system.</title>
        <authorList>
            <person name="Kim Y.-S."/>
            <person name="Jang Y.H."/>
            <person name="Kim K.-H."/>
        </authorList>
    </citation>
    <scope>NUCLEOTIDE SEQUENCE [LARGE SCALE GENOMIC DNA]</scope>
    <source>
        <strain evidence="2 3">RR4-38</strain>
    </source>
</reference>
<dbReference type="InterPro" id="IPR051533">
    <property type="entry name" value="WaaL-like"/>
</dbReference>
<dbReference type="PANTHER" id="PTHR37422:SF13">
    <property type="entry name" value="LIPOPOLYSACCHARIDE BIOSYNTHESIS PROTEIN PA4999-RELATED"/>
    <property type="match status" value="1"/>
</dbReference>
<feature type="transmembrane region" description="Helical" evidence="1">
    <location>
        <begin position="364"/>
        <end position="387"/>
    </location>
</feature>
<feature type="transmembrane region" description="Helical" evidence="1">
    <location>
        <begin position="106"/>
        <end position="127"/>
    </location>
</feature>
<keyword evidence="1" id="KW-0812">Transmembrane</keyword>
<evidence type="ECO:0000313" key="3">
    <source>
        <dbReference type="Proteomes" id="UP000238442"/>
    </source>
</evidence>
<dbReference type="Proteomes" id="UP000238442">
    <property type="component" value="Chromosome"/>
</dbReference>
<sequence length="421" mass="48177">MGQWFYKICLILLIWSLQKANIELSFAVAAFVTLVSFRAKLSSQVLLLIIFLFFLVIIGCITVFNPENDYYFFFKDLIYFIRPILVILAGYFIAMRFHNKMSFLNIIVLMGFYFALMHLLSFVWYFNIIPSHTSGIRNIFGRYNHVETVALLLILCVKGLPVKRSRYKFFYQAFVACLVLSVLLYFSRTMIMVILLGSLAYFGYLKLNRKGTIALGIIGLLVGAFILFLQAYQPSLENPGVVDTFLLKIKNSVNESFSLENVDVNDLDRRKLWKHWRAYEAFKVYGEIDKEKQWLTGQGFGSTVDIGFEARLDGELTQHLSLTHNGFAYLYLKTGILGLIIYVLVVLYLYSFSYSPRKGTIADVGNKLLVATTFYILITSFVVTGIFKPYDMATLLIGGAFALKQFKPSEDSDTGNQRDTQ</sequence>
<evidence type="ECO:0000313" key="2">
    <source>
        <dbReference type="EMBL" id="AVI50624.1"/>
    </source>
</evidence>
<proteinExistence type="predicted"/>
<name>A0A2S0HVQ7_9FLAO</name>
<keyword evidence="3" id="KW-1185">Reference proteome</keyword>
<keyword evidence="1" id="KW-1133">Transmembrane helix</keyword>
<keyword evidence="1" id="KW-0472">Membrane</keyword>
<feature type="transmembrane region" description="Helical" evidence="1">
    <location>
        <begin position="45"/>
        <end position="65"/>
    </location>
</feature>
<dbReference type="EMBL" id="CP027062">
    <property type="protein sequence ID" value="AVI50624.1"/>
    <property type="molecule type" value="Genomic_DNA"/>
</dbReference>